<dbReference type="PANTHER" id="PTHR44196">
    <property type="entry name" value="DEHYDROGENASE/REDUCTASE SDR FAMILY MEMBER 7B"/>
    <property type="match status" value="1"/>
</dbReference>
<dbReference type="GO" id="GO:0016020">
    <property type="term" value="C:membrane"/>
    <property type="evidence" value="ECO:0007669"/>
    <property type="project" value="TreeGrafter"/>
</dbReference>
<protein>
    <submittedName>
        <fullName evidence="4">SDR family NAD(P)-dependent oxidoreductase</fullName>
    </submittedName>
</protein>
<keyword evidence="2" id="KW-0560">Oxidoreductase</keyword>
<evidence type="ECO:0000256" key="1">
    <source>
        <dbReference type="ARBA" id="ARBA00006484"/>
    </source>
</evidence>
<dbReference type="RefSeq" id="WP_120149881.1">
    <property type="nucleotide sequence ID" value="NZ_QZVT01000009.1"/>
</dbReference>
<dbReference type="EMBL" id="QZVT01000009">
    <property type="protein sequence ID" value="RJT77260.1"/>
    <property type="molecule type" value="Genomic_DNA"/>
</dbReference>
<sequence>MGDAVTVVITGASSGIGRATARLFAKDGAQLVLAGRDEGTLEAVAAECRGRGATAISVRTDVSSEADVDRLAEAAIERFGRIDVWVGNASLYSFGTFEQTPSEVFDRLIAVNLLGQVYGARAALRVFRSQGRGVLVSVASVYSRITSPLVSPYVTSKFGLLGFLEVLRMELRDVPGIHVCAVLPATIDTPIHQHAANFTGRPVRPLPPVTDPVRVARAIVRVSRRPRRLTQVGRVQSMFVYARALAPALYEPVIARAYLAMALKSGSLPISPGNVFEADRQVTGVTGGWRLLPWLRRTPGR</sequence>
<dbReference type="Proteomes" id="UP000272560">
    <property type="component" value="Unassembled WGS sequence"/>
</dbReference>
<dbReference type="OrthoDB" id="151996at2"/>
<evidence type="ECO:0000313" key="4">
    <source>
        <dbReference type="EMBL" id="RJT77260.1"/>
    </source>
</evidence>
<evidence type="ECO:0000256" key="2">
    <source>
        <dbReference type="ARBA" id="ARBA00023002"/>
    </source>
</evidence>
<reference evidence="4 5" key="1">
    <citation type="submission" date="2018-09" db="EMBL/GenBank/DDBJ databases">
        <title>Novel species of Arthrobacter.</title>
        <authorList>
            <person name="Liu Q."/>
            <person name="Xin Y.-H."/>
        </authorList>
    </citation>
    <scope>NUCLEOTIDE SEQUENCE [LARGE SCALE GENOMIC DNA]</scope>
    <source>
        <strain evidence="4 5">Hz2</strain>
    </source>
</reference>
<dbReference type="InterPro" id="IPR020904">
    <property type="entry name" value="Sc_DH/Rdtase_CS"/>
</dbReference>
<comment type="caution">
    <text evidence="4">The sequence shown here is derived from an EMBL/GenBank/DDBJ whole genome shotgun (WGS) entry which is preliminary data.</text>
</comment>
<accession>A0A3A5MAN9</accession>
<proteinExistence type="inferred from homology"/>
<dbReference type="PRINTS" id="PR00081">
    <property type="entry name" value="GDHRDH"/>
</dbReference>
<name>A0A3A5MAN9_9MICC</name>
<evidence type="ECO:0000313" key="5">
    <source>
        <dbReference type="Proteomes" id="UP000272560"/>
    </source>
</evidence>
<dbReference type="InterPro" id="IPR036291">
    <property type="entry name" value="NAD(P)-bd_dom_sf"/>
</dbReference>
<gene>
    <name evidence="4" type="ORF">D6T63_15070</name>
</gene>
<comment type="similarity">
    <text evidence="1 3">Belongs to the short-chain dehydrogenases/reductases (SDR) family.</text>
</comment>
<dbReference type="SUPFAM" id="SSF51735">
    <property type="entry name" value="NAD(P)-binding Rossmann-fold domains"/>
    <property type="match status" value="1"/>
</dbReference>
<dbReference type="AlphaFoldDB" id="A0A3A5MAN9"/>
<dbReference type="InterPro" id="IPR002347">
    <property type="entry name" value="SDR_fam"/>
</dbReference>
<dbReference type="PROSITE" id="PS00061">
    <property type="entry name" value="ADH_SHORT"/>
    <property type="match status" value="1"/>
</dbReference>
<dbReference type="GO" id="GO:0016491">
    <property type="term" value="F:oxidoreductase activity"/>
    <property type="evidence" value="ECO:0007669"/>
    <property type="project" value="UniProtKB-KW"/>
</dbReference>
<dbReference type="Gene3D" id="3.40.50.720">
    <property type="entry name" value="NAD(P)-binding Rossmann-like Domain"/>
    <property type="match status" value="1"/>
</dbReference>
<dbReference type="Pfam" id="PF00106">
    <property type="entry name" value="adh_short"/>
    <property type="match status" value="1"/>
</dbReference>
<dbReference type="PRINTS" id="PR00080">
    <property type="entry name" value="SDRFAMILY"/>
</dbReference>
<evidence type="ECO:0000256" key="3">
    <source>
        <dbReference type="RuleBase" id="RU000363"/>
    </source>
</evidence>
<organism evidence="4 5">
    <name type="scientific">Arthrobacter cheniae</name>
    <dbReference type="NCBI Taxonomy" id="1258888"/>
    <lineage>
        <taxon>Bacteria</taxon>
        <taxon>Bacillati</taxon>
        <taxon>Actinomycetota</taxon>
        <taxon>Actinomycetes</taxon>
        <taxon>Micrococcales</taxon>
        <taxon>Micrococcaceae</taxon>
        <taxon>Arthrobacter</taxon>
    </lineage>
</organism>
<dbReference type="PANTHER" id="PTHR44196:SF1">
    <property type="entry name" value="DEHYDROGENASE_REDUCTASE SDR FAMILY MEMBER 7B"/>
    <property type="match status" value="1"/>
</dbReference>
<keyword evidence="5" id="KW-1185">Reference proteome</keyword>